<evidence type="ECO:0000256" key="1">
    <source>
        <dbReference type="ARBA" id="ARBA00008791"/>
    </source>
</evidence>
<keyword evidence="2" id="KW-0175">Coiled coil</keyword>
<dbReference type="EMBL" id="CP009513">
    <property type="protein sequence ID" value="AKB68230.1"/>
    <property type="molecule type" value="Genomic_DNA"/>
</dbReference>
<organism evidence="4 5">
    <name type="scientific">Methanosarcina mazei LYC</name>
    <dbReference type="NCBI Taxonomy" id="1434114"/>
    <lineage>
        <taxon>Archaea</taxon>
        <taxon>Methanobacteriati</taxon>
        <taxon>Methanobacteriota</taxon>
        <taxon>Stenosarchaea group</taxon>
        <taxon>Methanomicrobia</taxon>
        <taxon>Methanosarcinales</taxon>
        <taxon>Methanosarcinaceae</taxon>
        <taxon>Methanosarcina</taxon>
    </lineage>
</organism>
<dbReference type="Pfam" id="PF00582">
    <property type="entry name" value="Usp"/>
    <property type="match status" value="2"/>
</dbReference>
<dbReference type="SUPFAM" id="SSF52402">
    <property type="entry name" value="Adenine nucleotide alpha hydrolases-like"/>
    <property type="match status" value="2"/>
</dbReference>
<evidence type="ECO:0000313" key="5">
    <source>
        <dbReference type="Proteomes" id="UP000033063"/>
    </source>
</evidence>
<accession>A0A0E3RRQ6</accession>
<evidence type="ECO:0000256" key="2">
    <source>
        <dbReference type="SAM" id="Coils"/>
    </source>
</evidence>
<feature type="domain" description="UspA" evidence="3">
    <location>
        <begin position="176"/>
        <end position="303"/>
    </location>
</feature>
<dbReference type="PANTHER" id="PTHR46268:SF26">
    <property type="entry name" value="UNIVERSAL STRESS PROTEIN MJ0577"/>
    <property type="match status" value="1"/>
</dbReference>
<dbReference type="Gene3D" id="3.40.50.620">
    <property type="entry name" value="HUPs"/>
    <property type="match status" value="2"/>
</dbReference>
<dbReference type="PRINTS" id="PR01438">
    <property type="entry name" value="UNVRSLSTRESS"/>
</dbReference>
<comment type="similarity">
    <text evidence="1">Belongs to the universal stress protein A family.</text>
</comment>
<dbReference type="InterPro" id="IPR006016">
    <property type="entry name" value="UspA"/>
</dbReference>
<dbReference type="CDD" id="cd00293">
    <property type="entry name" value="USP-like"/>
    <property type="match status" value="2"/>
</dbReference>
<sequence length="314" mass="35600">MDYINETLKAAYLDSRREFKNGGYRVITTILVPTDFTIEMEDLLGCIGELKNAGLKKVILLHVVDIHKSQGLAPMFERNAKEIIESYANIARELELETEALVVVGDVRRTIAEIADRENADAIIMGATTKGFIQGKLLGRTTEYIVRSSRKILLVEKYDVLKEGKEVYEKACRTKFSRILVPLDFSKESMGAIEQLREFEGIVKEIVFMHVIDDIKDVNLLDEQREEAKEKLRKIKEQFADIESQVLVVEGIPFDEIVKFASTEDITLIMLTTRGKGMLRDLLLGSTAESVLRKTKKPVLLIPVNKETEGEEYA</sequence>
<feature type="domain" description="UspA" evidence="3">
    <location>
        <begin position="29"/>
        <end position="154"/>
    </location>
</feature>
<dbReference type="InterPro" id="IPR014729">
    <property type="entry name" value="Rossmann-like_a/b/a_fold"/>
</dbReference>
<feature type="coiled-coil region" evidence="2">
    <location>
        <begin position="218"/>
        <end position="245"/>
    </location>
</feature>
<name>A0A0E3RRQ6_METMZ</name>
<dbReference type="Proteomes" id="UP000033063">
    <property type="component" value="Chromosome"/>
</dbReference>
<gene>
    <name evidence="4" type="ORF">MSMAL_1687</name>
</gene>
<dbReference type="PANTHER" id="PTHR46268">
    <property type="entry name" value="STRESS RESPONSE PROTEIN NHAX"/>
    <property type="match status" value="1"/>
</dbReference>
<proteinExistence type="inferred from homology"/>
<reference evidence="4 5" key="1">
    <citation type="submission" date="2014-07" db="EMBL/GenBank/DDBJ databases">
        <title>Methanogenic archaea and the global carbon cycle.</title>
        <authorList>
            <person name="Henriksen J.R."/>
            <person name="Luke J."/>
            <person name="Reinhart S."/>
            <person name="Benedict M.N."/>
            <person name="Youngblut N.D."/>
            <person name="Metcalf M.E."/>
            <person name="Whitaker R.J."/>
            <person name="Metcalf W.W."/>
        </authorList>
    </citation>
    <scope>NUCLEOTIDE SEQUENCE [LARGE SCALE GENOMIC DNA]</scope>
    <source>
        <strain evidence="4 5">LYC</strain>
    </source>
</reference>
<dbReference type="PATRIC" id="fig|1434114.4.peg.2130"/>
<dbReference type="HOGENOM" id="CLU_049301_2_0_2"/>
<evidence type="ECO:0000259" key="3">
    <source>
        <dbReference type="Pfam" id="PF00582"/>
    </source>
</evidence>
<evidence type="ECO:0000313" key="4">
    <source>
        <dbReference type="EMBL" id="AKB68230.1"/>
    </source>
</evidence>
<dbReference type="AlphaFoldDB" id="A0A0E3RRQ6"/>
<protein>
    <submittedName>
        <fullName evidence="4">Universal stress protein</fullName>
    </submittedName>
</protein>
<dbReference type="InterPro" id="IPR006015">
    <property type="entry name" value="Universal_stress_UspA"/>
</dbReference>